<proteinExistence type="predicted"/>
<dbReference type="PIRSF" id="PIRSF010312">
    <property type="entry name" value="Sulphur_oxidation_SoxY"/>
    <property type="match status" value="1"/>
</dbReference>
<reference evidence="2" key="1">
    <citation type="submission" date="2013-11" db="EMBL/GenBank/DDBJ databases">
        <title>The gill chamber epibiosis of deep-sea shrimp Rimicaris exoculata: an in-depth metagenomic investigation and discovery of Zetaproteobacteria.</title>
        <authorList>
            <person name="Jan C."/>
            <person name="Petersen J.M."/>
            <person name="Werner J."/>
            <person name="Teeling H."/>
            <person name="Huang S."/>
            <person name="Glockner F.O."/>
            <person name="Golyshina O.V."/>
            <person name="Dubilier N."/>
            <person name="Golyshin P.N."/>
            <person name="Jebbar M."/>
            <person name="Cambon-Bonavita M.-A."/>
        </authorList>
    </citation>
    <scope>NUCLEOTIDE SEQUENCE</scope>
</reference>
<accession>W1I831</accession>
<feature type="non-terminal residue" evidence="2">
    <location>
        <position position="1"/>
    </location>
</feature>
<sequence>MMERRKFLGLGMALFATVPASLSALDFRKEKPATWTAKKVDESIKALYGDIKTVDGDISVKAPKIASNGGAVPVTVKSGLELKSLAVFQDANPEAAIAAFTIPEGAIVNYMFKIKMKASGEITVIGEGKDGKFYKASQKLDVALGGCEG</sequence>
<dbReference type="InterPro" id="IPR016568">
    <property type="entry name" value="Sulphur_oxidation_SoxY"/>
</dbReference>
<dbReference type="EMBL" id="HG799172">
    <property type="protein sequence ID" value="CDL72779.1"/>
    <property type="molecule type" value="Genomic_DNA"/>
</dbReference>
<name>W1I831_9BACT</name>
<dbReference type="AlphaFoldDB" id="W1I831"/>
<dbReference type="Pfam" id="PF13501">
    <property type="entry name" value="SoxY"/>
    <property type="match status" value="1"/>
</dbReference>
<protein>
    <submittedName>
        <fullName evidence="2">Sulfur oxidation protein SoxY</fullName>
    </submittedName>
</protein>
<feature type="domain" description="Ig-like SoxY" evidence="1">
    <location>
        <begin position="45"/>
        <end position="147"/>
    </location>
</feature>
<organism evidence="2">
    <name type="scientific">uncultured Campylobacterota bacterium</name>
    <dbReference type="NCBI Taxonomy" id="120858"/>
    <lineage>
        <taxon>Bacteria</taxon>
        <taxon>Pseudomonadati</taxon>
        <taxon>Campylobacterota</taxon>
        <taxon>environmental samples</taxon>
    </lineage>
</organism>
<evidence type="ECO:0000313" key="2">
    <source>
        <dbReference type="EMBL" id="CDL72779.1"/>
    </source>
</evidence>
<dbReference type="InterPro" id="IPR038162">
    <property type="entry name" value="SoxY_sf"/>
</dbReference>
<dbReference type="InterPro" id="IPR032711">
    <property type="entry name" value="SoxY"/>
</dbReference>
<gene>
    <name evidence="2" type="primary">soxY</name>
</gene>
<evidence type="ECO:0000259" key="1">
    <source>
        <dbReference type="Pfam" id="PF13501"/>
    </source>
</evidence>
<dbReference type="Gene3D" id="2.60.40.2470">
    <property type="entry name" value="SoxY domain"/>
    <property type="match status" value="1"/>
</dbReference>
<feature type="non-terminal residue" evidence="2">
    <location>
        <position position="149"/>
    </location>
</feature>